<evidence type="ECO:0000313" key="1">
    <source>
        <dbReference type="EMBL" id="KAE9526144.1"/>
    </source>
</evidence>
<dbReference type="EMBL" id="VYZN01000055">
    <property type="protein sequence ID" value="KAE9526144.1"/>
    <property type="molecule type" value="Genomic_DNA"/>
</dbReference>
<reference evidence="1 2" key="1">
    <citation type="submission" date="2019-08" db="EMBL/GenBank/DDBJ databases">
        <title>The genome of the soybean aphid Biotype 1, its phylome, world population structure and adaptation to the North American continent.</title>
        <authorList>
            <person name="Giordano R."/>
            <person name="Donthu R.K."/>
            <person name="Hernandez A.G."/>
            <person name="Wright C.L."/>
            <person name="Zimin A.V."/>
        </authorList>
    </citation>
    <scope>NUCLEOTIDE SEQUENCE [LARGE SCALE GENOMIC DNA]</scope>
    <source>
        <tissue evidence="1">Whole aphids</tissue>
    </source>
</reference>
<gene>
    <name evidence="1" type="ORF">AGLY_013775</name>
</gene>
<dbReference type="Proteomes" id="UP000475862">
    <property type="component" value="Unassembled WGS sequence"/>
</dbReference>
<dbReference type="AlphaFoldDB" id="A0A6G0T524"/>
<keyword evidence="2" id="KW-1185">Reference proteome</keyword>
<name>A0A6G0T524_APHGL</name>
<protein>
    <submittedName>
        <fullName evidence="1">Uncharacterized protein</fullName>
    </submittedName>
</protein>
<proteinExistence type="predicted"/>
<accession>A0A6G0T524</accession>
<evidence type="ECO:0000313" key="2">
    <source>
        <dbReference type="Proteomes" id="UP000475862"/>
    </source>
</evidence>
<sequence length="186" mass="21551">MKLTLFVHKILTAYMLFYYDTIQIFPCEYIKTITFQKTIHFISLNLTDTSHPYSLVPPNINIIFHEIDFLVLKAPIIYLSQSTYAVTYCFNLRIPLAQTLNQINTNSSNRVTVNRCNEENHTFWFSTGGIKRDNCEDRKPPSATKISARCFSATLGRSKSAGRRGVIDVRREGTFSLRKYEYEVQN</sequence>
<comment type="caution">
    <text evidence="1">The sequence shown here is derived from an EMBL/GenBank/DDBJ whole genome shotgun (WGS) entry which is preliminary data.</text>
</comment>
<organism evidence="1 2">
    <name type="scientific">Aphis glycines</name>
    <name type="common">Soybean aphid</name>
    <dbReference type="NCBI Taxonomy" id="307491"/>
    <lineage>
        <taxon>Eukaryota</taxon>
        <taxon>Metazoa</taxon>
        <taxon>Ecdysozoa</taxon>
        <taxon>Arthropoda</taxon>
        <taxon>Hexapoda</taxon>
        <taxon>Insecta</taxon>
        <taxon>Pterygota</taxon>
        <taxon>Neoptera</taxon>
        <taxon>Paraneoptera</taxon>
        <taxon>Hemiptera</taxon>
        <taxon>Sternorrhyncha</taxon>
        <taxon>Aphidomorpha</taxon>
        <taxon>Aphidoidea</taxon>
        <taxon>Aphididae</taxon>
        <taxon>Aphidini</taxon>
        <taxon>Aphis</taxon>
        <taxon>Aphis</taxon>
    </lineage>
</organism>